<protein>
    <submittedName>
        <fullName evidence="1">Uncharacterized protein</fullName>
    </submittedName>
</protein>
<reference evidence="1 2" key="1">
    <citation type="journal article" date="2013" name="Genome Biol.">
        <title>The genome sequence of the most widely cultivated cacao type and its use to identify candidate genes regulating pod color.</title>
        <authorList>
            <person name="Motamayor J.C."/>
            <person name="Mockaitis K."/>
            <person name="Schmutz J."/>
            <person name="Haiminen N."/>
            <person name="Iii D.L."/>
            <person name="Cornejo O."/>
            <person name="Findley S.D."/>
            <person name="Zheng P."/>
            <person name="Utro F."/>
            <person name="Royaert S."/>
            <person name="Saski C."/>
            <person name="Jenkins J."/>
            <person name="Podicheti R."/>
            <person name="Zhao M."/>
            <person name="Scheffler B.E."/>
            <person name="Stack J.C."/>
            <person name="Feltus F.A."/>
            <person name="Mustiga G.M."/>
            <person name="Amores F."/>
            <person name="Phillips W."/>
            <person name="Marelli J.P."/>
            <person name="May G.D."/>
            <person name="Shapiro H."/>
            <person name="Ma J."/>
            <person name="Bustamante C.D."/>
            <person name="Schnell R.J."/>
            <person name="Main D."/>
            <person name="Gilbert D."/>
            <person name="Parida L."/>
            <person name="Kuhn D.N."/>
        </authorList>
    </citation>
    <scope>NUCLEOTIDE SEQUENCE [LARGE SCALE GENOMIC DNA]</scope>
    <source>
        <strain evidence="2">cv. Matina 1-6</strain>
    </source>
</reference>
<dbReference type="AlphaFoldDB" id="A0A061FXT2"/>
<keyword evidence="2" id="KW-1185">Reference proteome</keyword>
<evidence type="ECO:0000313" key="1">
    <source>
        <dbReference type="EMBL" id="EOY22345.1"/>
    </source>
</evidence>
<dbReference type="InParanoid" id="A0A061FXT2"/>
<proteinExistence type="predicted"/>
<name>A0A061FXT2_THECC</name>
<dbReference type="Proteomes" id="UP000026915">
    <property type="component" value="Chromosome 3"/>
</dbReference>
<gene>
    <name evidence="1" type="ORF">TCM_014543</name>
</gene>
<sequence>MTQTLKKWLIKDMDGFNTFTEYLSMQENKSLKKGVVKAIQVGFRPNPNPKPVINAGSNAGCKRTGNRHFSPCRAAATPRGLQKTIASPCPLVTCIHNRSLPIYIPFSLGPSF</sequence>
<organism evidence="1 2">
    <name type="scientific">Theobroma cacao</name>
    <name type="common">Cacao</name>
    <name type="synonym">Cocoa</name>
    <dbReference type="NCBI Taxonomy" id="3641"/>
    <lineage>
        <taxon>Eukaryota</taxon>
        <taxon>Viridiplantae</taxon>
        <taxon>Streptophyta</taxon>
        <taxon>Embryophyta</taxon>
        <taxon>Tracheophyta</taxon>
        <taxon>Spermatophyta</taxon>
        <taxon>Magnoliopsida</taxon>
        <taxon>eudicotyledons</taxon>
        <taxon>Gunneridae</taxon>
        <taxon>Pentapetalae</taxon>
        <taxon>rosids</taxon>
        <taxon>malvids</taxon>
        <taxon>Malvales</taxon>
        <taxon>Malvaceae</taxon>
        <taxon>Byttnerioideae</taxon>
        <taxon>Theobroma</taxon>
    </lineage>
</organism>
<accession>A0A061FXT2</accession>
<dbReference type="Gramene" id="EOY22345">
    <property type="protein sequence ID" value="EOY22345"/>
    <property type="gene ID" value="TCM_014543"/>
</dbReference>
<dbReference type="EMBL" id="CM001881">
    <property type="protein sequence ID" value="EOY22345.1"/>
    <property type="molecule type" value="Genomic_DNA"/>
</dbReference>
<dbReference type="HOGENOM" id="CLU_2150464_0_0_1"/>
<evidence type="ECO:0000313" key="2">
    <source>
        <dbReference type="Proteomes" id="UP000026915"/>
    </source>
</evidence>